<sequence>MGKIIAIANQKGGVGKTTTTVNLAAAMGVLEKKVLLIDADPQANASSSLGIVVEAVEKGSYQLLEHTITAKEAIVSTNSPNVDIIPAHIDLVAIEIELVDKNKREFKLKEALESIKNEYDYIFIDCAPSLGLITLNALIAADSVIIPIQCEYFALEGLGKLLNTIKSVQKIHNENLDIEGLLLTMYDSRLRLSNQVVEEVKKHFQNMVFKTIIKRNVRLSEAPSYGESIIAYDATSKGAINYINLANEILKSHNKDGKSY</sequence>
<organism evidence="2 3">
    <name type="scientific">Lutibacter profundi</name>
    <dbReference type="NCBI Taxonomy" id="1622118"/>
    <lineage>
        <taxon>Bacteria</taxon>
        <taxon>Pseudomonadati</taxon>
        <taxon>Bacteroidota</taxon>
        <taxon>Flavobacteriia</taxon>
        <taxon>Flavobacteriales</taxon>
        <taxon>Flavobacteriaceae</taxon>
        <taxon>Lutibacter</taxon>
    </lineage>
</organism>
<gene>
    <name evidence="2" type="ORF">Lupro_12820</name>
</gene>
<dbReference type="InterPro" id="IPR027417">
    <property type="entry name" value="P-loop_NTPase"/>
</dbReference>
<dbReference type="STRING" id="1622118.Lupro_12820"/>
<dbReference type="PANTHER" id="PTHR13696:SF52">
    <property type="entry name" value="PARA FAMILY PROTEIN CT_582"/>
    <property type="match status" value="1"/>
</dbReference>
<reference evidence="2 3" key="2">
    <citation type="journal article" date="2016" name="Int. J. Syst. Evol. Microbiol.">
        <title>Lutibacter profundi sp. nov., isolated from a deep-sea hydrothermal system on the Arctic Mid-Ocean Ridge and emended description of the genus Lutibacter.</title>
        <authorList>
            <person name="Le Moine Bauer S."/>
            <person name="Roalkvam I."/>
            <person name="Steen I.H."/>
            <person name="Dahle H."/>
        </authorList>
    </citation>
    <scope>NUCLEOTIDE SEQUENCE [LARGE SCALE GENOMIC DNA]</scope>
    <source>
        <strain evidence="2 3">LP1</strain>
    </source>
</reference>
<dbReference type="InterPro" id="IPR050678">
    <property type="entry name" value="DNA_Partitioning_ATPase"/>
</dbReference>
<dbReference type="SUPFAM" id="SSF52540">
    <property type="entry name" value="P-loop containing nucleoside triphosphate hydrolases"/>
    <property type="match status" value="1"/>
</dbReference>
<evidence type="ECO:0000313" key="3">
    <source>
        <dbReference type="Proteomes" id="UP000059672"/>
    </source>
</evidence>
<dbReference type="AlphaFoldDB" id="A0A0X8G8L3"/>
<dbReference type="PIRSF" id="PIRSF009320">
    <property type="entry name" value="Nuc_binding_HP_1000"/>
    <property type="match status" value="1"/>
</dbReference>
<dbReference type="RefSeq" id="WP_068211137.1">
    <property type="nucleotide sequence ID" value="NZ_CP013355.1"/>
</dbReference>
<dbReference type="FunFam" id="3.40.50.300:FF:000285">
    <property type="entry name" value="Sporulation initiation inhibitor Soj"/>
    <property type="match status" value="1"/>
</dbReference>
<feature type="domain" description="AAA" evidence="1">
    <location>
        <begin position="3"/>
        <end position="178"/>
    </location>
</feature>
<dbReference type="PANTHER" id="PTHR13696">
    <property type="entry name" value="P-LOOP CONTAINING NUCLEOSIDE TRIPHOSPHATE HYDROLASE"/>
    <property type="match status" value="1"/>
</dbReference>
<dbReference type="OrthoDB" id="9815116at2"/>
<evidence type="ECO:0000313" key="2">
    <source>
        <dbReference type="EMBL" id="AMC12088.1"/>
    </source>
</evidence>
<dbReference type="EMBL" id="CP013355">
    <property type="protein sequence ID" value="AMC12088.1"/>
    <property type="molecule type" value="Genomic_DNA"/>
</dbReference>
<evidence type="ECO:0000259" key="1">
    <source>
        <dbReference type="Pfam" id="PF13614"/>
    </source>
</evidence>
<dbReference type="InterPro" id="IPR025669">
    <property type="entry name" value="AAA_dom"/>
</dbReference>
<name>A0A0X8G8L3_9FLAO</name>
<reference evidence="3" key="1">
    <citation type="submission" date="2015-12" db="EMBL/GenBank/DDBJ databases">
        <title>Complete genome sequence of Lutibacter profundus strain LP1.</title>
        <authorList>
            <person name="Wissuwa J."/>
            <person name="Le Moine Bauer S."/>
            <person name="Stokke R."/>
            <person name="Dahle H."/>
            <person name="Steen I.H."/>
        </authorList>
    </citation>
    <scope>NUCLEOTIDE SEQUENCE [LARGE SCALE GENOMIC DNA]</scope>
    <source>
        <strain evidence="3">LP1</strain>
    </source>
</reference>
<dbReference type="KEGG" id="lut:Lupro_12820"/>
<dbReference type="Gene3D" id="3.40.50.300">
    <property type="entry name" value="P-loop containing nucleotide triphosphate hydrolases"/>
    <property type="match status" value="1"/>
</dbReference>
<dbReference type="Pfam" id="PF13614">
    <property type="entry name" value="AAA_31"/>
    <property type="match status" value="1"/>
</dbReference>
<proteinExistence type="predicted"/>
<protein>
    <submittedName>
        <fullName evidence="2">Chromosome partitioning protein ParA</fullName>
    </submittedName>
</protein>
<keyword evidence="3" id="KW-1185">Reference proteome</keyword>
<dbReference type="CDD" id="cd02042">
    <property type="entry name" value="ParAB_family"/>
    <property type="match status" value="1"/>
</dbReference>
<dbReference type="PATRIC" id="fig|1622118.3.peg.2629"/>
<accession>A0A0X8G8L3</accession>
<dbReference type="Proteomes" id="UP000059672">
    <property type="component" value="Chromosome"/>
</dbReference>